<evidence type="ECO:0000256" key="4">
    <source>
        <dbReference type="ARBA" id="ARBA00013558"/>
    </source>
</evidence>
<evidence type="ECO:0000256" key="10">
    <source>
        <dbReference type="ARBA" id="ARBA00050776"/>
    </source>
</evidence>
<evidence type="ECO:0000256" key="8">
    <source>
        <dbReference type="ARBA" id="ARBA00023004"/>
    </source>
</evidence>
<reference evidence="12 13" key="1">
    <citation type="submission" date="2019-04" db="EMBL/GenBank/DDBJ databases">
        <title>Phreatobacter aquaticus sp. nov.</title>
        <authorList>
            <person name="Choi A."/>
        </authorList>
    </citation>
    <scope>NUCLEOTIDE SEQUENCE [LARGE SCALE GENOMIC DNA]</scope>
    <source>
        <strain evidence="12 13">KCTC 52518</strain>
    </source>
</reference>
<dbReference type="InterPro" id="IPR015421">
    <property type="entry name" value="PyrdxlP-dep_Trfase_major"/>
</dbReference>
<accession>A0A4D7BCL6</accession>
<dbReference type="Gene3D" id="3.40.640.10">
    <property type="entry name" value="Type I PLP-dependent aspartate aminotransferase-like (Major domain)"/>
    <property type="match status" value="1"/>
</dbReference>
<dbReference type="Proteomes" id="UP000298781">
    <property type="component" value="Chromosome"/>
</dbReference>
<dbReference type="GO" id="GO:0031071">
    <property type="term" value="F:cysteine desulfurase activity"/>
    <property type="evidence" value="ECO:0007669"/>
    <property type="project" value="UniProtKB-EC"/>
</dbReference>
<keyword evidence="9" id="KW-0411">Iron-sulfur</keyword>
<dbReference type="PANTHER" id="PTHR11601:SF34">
    <property type="entry name" value="CYSTEINE DESULFURASE"/>
    <property type="match status" value="1"/>
</dbReference>
<dbReference type="GO" id="GO:0046872">
    <property type="term" value="F:metal ion binding"/>
    <property type="evidence" value="ECO:0007669"/>
    <property type="project" value="UniProtKB-KW"/>
</dbReference>
<keyword evidence="13" id="KW-1185">Reference proteome</keyword>
<dbReference type="RefSeq" id="WP_136963999.1">
    <property type="nucleotide sequence ID" value="NZ_CP039690.1"/>
</dbReference>
<dbReference type="KEGG" id="pstg:E8M01_32735"/>
<dbReference type="InterPro" id="IPR015424">
    <property type="entry name" value="PyrdxlP-dep_Trfase"/>
</dbReference>
<evidence type="ECO:0000259" key="11">
    <source>
        <dbReference type="Pfam" id="PF00266"/>
    </source>
</evidence>
<dbReference type="EMBL" id="CP039690">
    <property type="protein sequence ID" value="QCI68580.1"/>
    <property type="molecule type" value="Genomic_DNA"/>
</dbReference>
<keyword evidence="5" id="KW-0808">Transferase</keyword>
<protein>
    <recommendedName>
        <fullName evidence="4">Cysteine desulfurase</fullName>
    </recommendedName>
</protein>
<evidence type="ECO:0000256" key="5">
    <source>
        <dbReference type="ARBA" id="ARBA00022679"/>
    </source>
</evidence>
<dbReference type="InterPro" id="IPR016454">
    <property type="entry name" value="Cysteine_dSase"/>
</dbReference>
<dbReference type="Gene3D" id="3.90.1150.10">
    <property type="entry name" value="Aspartate Aminotransferase, domain 1"/>
    <property type="match status" value="1"/>
</dbReference>
<dbReference type="Gene3D" id="1.10.260.50">
    <property type="match status" value="1"/>
</dbReference>
<dbReference type="PANTHER" id="PTHR11601">
    <property type="entry name" value="CYSTEINE DESULFURYLASE FAMILY MEMBER"/>
    <property type="match status" value="1"/>
</dbReference>
<comment type="similarity">
    <text evidence="3">Belongs to the class-V pyridoxal-phosphate-dependent aminotransferase family. NifS/IscS subfamily.</text>
</comment>
<evidence type="ECO:0000256" key="2">
    <source>
        <dbReference type="ARBA" id="ARBA00003120"/>
    </source>
</evidence>
<comment type="catalytic activity">
    <reaction evidence="10">
        <text>(sulfur carrier)-H + L-cysteine = (sulfur carrier)-SH + L-alanine</text>
        <dbReference type="Rhea" id="RHEA:43892"/>
        <dbReference type="Rhea" id="RHEA-COMP:14737"/>
        <dbReference type="Rhea" id="RHEA-COMP:14739"/>
        <dbReference type="ChEBI" id="CHEBI:29917"/>
        <dbReference type="ChEBI" id="CHEBI:35235"/>
        <dbReference type="ChEBI" id="CHEBI:57972"/>
        <dbReference type="ChEBI" id="CHEBI:64428"/>
        <dbReference type="EC" id="2.8.1.7"/>
    </reaction>
</comment>
<evidence type="ECO:0000313" key="13">
    <source>
        <dbReference type="Proteomes" id="UP000298781"/>
    </source>
</evidence>
<dbReference type="InterPro" id="IPR000192">
    <property type="entry name" value="Aminotrans_V_dom"/>
</dbReference>
<keyword evidence="8" id="KW-0408">Iron</keyword>
<dbReference type="GO" id="GO:0051536">
    <property type="term" value="F:iron-sulfur cluster binding"/>
    <property type="evidence" value="ECO:0007669"/>
    <property type="project" value="UniProtKB-KW"/>
</dbReference>
<keyword evidence="7" id="KW-0663">Pyridoxal phosphate</keyword>
<evidence type="ECO:0000313" key="12">
    <source>
        <dbReference type="EMBL" id="QCI68580.1"/>
    </source>
</evidence>
<evidence type="ECO:0000256" key="1">
    <source>
        <dbReference type="ARBA" id="ARBA00001933"/>
    </source>
</evidence>
<dbReference type="AlphaFoldDB" id="A0A4D7BCL6"/>
<dbReference type="OrthoDB" id="9808002at2"/>
<sequence>MMRVYLDHNATSPLRPEAREAVLAALALPGNASAVHGEGRAARRVIEIAREQVGRLAGAEAKLVTFTSGGSEAAATLLSPGFKGRRANGAPARSLIVSAIEHSCVLAGGRFAPGDIHVCPVDAQGRIDLSALAGLLETVPGPALVAVMLANNETGVLQPLDAVGALVEAHGAGFVVDAVQALGKVPVDISAIGADAIFVSGHKIGAPQGVGAIIRGDETVEIDRLVLGGGQEARFRAGTENLAGIAGFGAAAAVVLDGISQEIARITALRDWMEADIATICRASQVIGLQANRLANTSLTVHPGLDGETTVIALDLAGIAVSTGSACASGKVAPSHVLAAMGIAADRAKSAIRVSLGWSTTQADVERFTAALAAHVQKLSDRASRAA</sequence>
<evidence type="ECO:0000256" key="6">
    <source>
        <dbReference type="ARBA" id="ARBA00022723"/>
    </source>
</evidence>
<feature type="domain" description="Aminotransferase class V" evidence="11">
    <location>
        <begin position="4"/>
        <end position="368"/>
    </location>
</feature>
<evidence type="ECO:0000256" key="9">
    <source>
        <dbReference type="ARBA" id="ARBA00023014"/>
    </source>
</evidence>
<comment type="function">
    <text evidence="2">Catalyzes the removal of elemental sulfur atoms from cysteine to produce alanine. Seems to participate in the biosynthesis of the nitrogenase metalloclusters by providing the inorganic sulfur required for the Fe-S core formation.</text>
</comment>
<dbReference type="PIRSF" id="PIRSF005572">
    <property type="entry name" value="NifS"/>
    <property type="match status" value="1"/>
</dbReference>
<evidence type="ECO:0000256" key="7">
    <source>
        <dbReference type="ARBA" id="ARBA00022898"/>
    </source>
</evidence>
<gene>
    <name evidence="12" type="ORF">E8M01_32735</name>
</gene>
<evidence type="ECO:0000256" key="3">
    <source>
        <dbReference type="ARBA" id="ARBA00006490"/>
    </source>
</evidence>
<proteinExistence type="inferred from homology"/>
<dbReference type="SUPFAM" id="SSF53383">
    <property type="entry name" value="PLP-dependent transferases"/>
    <property type="match status" value="1"/>
</dbReference>
<comment type="cofactor">
    <cofactor evidence="1">
        <name>pyridoxal 5'-phosphate</name>
        <dbReference type="ChEBI" id="CHEBI:597326"/>
    </cofactor>
</comment>
<organism evidence="12 13">
    <name type="scientific">Phreatobacter stygius</name>
    <dbReference type="NCBI Taxonomy" id="1940610"/>
    <lineage>
        <taxon>Bacteria</taxon>
        <taxon>Pseudomonadati</taxon>
        <taxon>Pseudomonadota</taxon>
        <taxon>Alphaproteobacteria</taxon>
        <taxon>Hyphomicrobiales</taxon>
        <taxon>Phreatobacteraceae</taxon>
        <taxon>Phreatobacter</taxon>
    </lineage>
</organism>
<name>A0A4D7BCL6_9HYPH</name>
<dbReference type="InterPro" id="IPR015422">
    <property type="entry name" value="PyrdxlP-dep_Trfase_small"/>
</dbReference>
<dbReference type="Pfam" id="PF00266">
    <property type="entry name" value="Aminotran_5"/>
    <property type="match status" value="1"/>
</dbReference>
<keyword evidence="6" id="KW-0479">Metal-binding</keyword>